<evidence type="ECO:0000256" key="3">
    <source>
        <dbReference type="ARBA" id="ARBA00023102"/>
    </source>
</evidence>
<dbReference type="PANTHER" id="PTHR43090:SF2">
    <property type="entry name" value="1-(5-PHOSPHORIBOSYL)-5-[(5-PHOSPHORIBOSYLAMINO)METHYLIDENEAMINO] IMIDAZOLE-4-CARBOXAMIDE ISOMERASE"/>
    <property type="match status" value="1"/>
</dbReference>
<dbReference type="PANTHER" id="PTHR43090">
    <property type="entry name" value="1-(5-PHOSPHORIBOSYL)-5-[(5-PHOSPHORIBOSYLAMINO)METHYLIDENEAMINO] IMIDAZOLE-4-CARBOXAMIDE ISOMERASE"/>
    <property type="match status" value="1"/>
</dbReference>
<name>A0A923LI68_9FIRM</name>
<gene>
    <name evidence="7" type="primary">hisA</name>
    <name evidence="7" type="ORF">H8S37_05985</name>
</gene>
<evidence type="ECO:0000313" key="7">
    <source>
        <dbReference type="EMBL" id="MBC5688479.1"/>
    </source>
</evidence>
<dbReference type="AlphaFoldDB" id="A0A923LI68"/>
<dbReference type="GO" id="GO:0000105">
    <property type="term" value="P:L-histidine biosynthetic process"/>
    <property type="evidence" value="ECO:0007669"/>
    <property type="project" value="UniProtKB-KW"/>
</dbReference>
<sequence>MKFRPCIDIHNGKVKQIVGGSLKDEGNEAVTNFSTEQSAAWYAQLYKKDGLKGGHIILLNSRESLYFEATRQQALSALRAYPGGMQIGGGITQENAADYIEAGASHVIVTSYVFSGGKFHQENLEKLVKKIGKRRLVLDLSCRRKGKDYYIVTDRWQKFTDVILSEQVLYRLAGSCDEFLVHGVDVEGKAAGFDRELVHILKEHTSCPVTYAGGIASMEELKEFEKECEGRLDFTIGSALDLFGGKVPYHIIAKL</sequence>
<dbReference type="GO" id="GO:0003949">
    <property type="term" value="F:1-(5-phosphoribosyl)-5-[(5-phosphoribosylamino)methylideneamino]imidazole-4-carboxamide isomerase activity"/>
    <property type="evidence" value="ECO:0007669"/>
    <property type="project" value="InterPro"/>
</dbReference>
<protein>
    <submittedName>
        <fullName evidence="7">Phosphoribosylformimino-5-aminoimidazole carboxamide ribotide isomerase</fullName>
    </submittedName>
</protein>
<dbReference type="RefSeq" id="WP_186875091.1">
    <property type="nucleotide sequence ID" value="NZ_JACOPF010000001.1"/>
</dbReference>
<evidence type="ECO:0000256" key="2">
    <source>
        <dbReference type="ARBA" id="ARBA00022605"/>
    </source>
</evidence>
<dbReference type="Proteomes" id="UP000652477">
    <property type="component" value="Unassembled WGS sequence"/>
</dbReference>
<keyword evidence="2 6" id="KW-0028">Amino-acid biosynthesis</keyword>
<comment type="pathway">
    <text evidence="5">Amino-acid biosynthesis.</text>
</comment>
<keyword evidence="4 7" id="KW-0413">Isomerase</keyword>
<dbReference type="Pfam" id="PF00977">
    <property type="entry name" value="His_biosynth"/>
    <property type="match status" value="1"/>
</dbReference>
<dbReference type="NCBIfam" id="TIGR02129">
    <property type="entry name" value="hisA_euk"/>
    <property type="match status" value="1"/>
</dbReference>
<dbReference type="Gene3D" id="3.20.20.70">
    <property type="entry name" value="Aldolase class I"/>
    <property type="match status" value="1"/>
</dbReference>
<reference evidence="7" key="1">
    <citation type="submission" date="2020-08" db="EMBL/GenBank/DDBJ databases">
        <title>Genome public.</title>
        <authorList>
            <person name="Liu C."/>
            <person name="Sun Q."/>
        </authorList>
    </citation>
    <scope>NUCLEOTIDE SEQUENCE</scope>
    <source>
        <strain evidence="7">NSJ-55</strain>
    </source>
</reference>
<keyword evidence="3 6" id="KW-0368">Histidine biosynthesis</keyword>
<dbReference type="CDD" id="cd04723">
    <property type="entry name" value="HisA_HisF"/>
    <property type="match status" value="1"/>
</dbReference>
<dbReference type="InterPro" id="IPR013785">
    <property type="entry name" value="Aldolase_TIM"/>
</dbReference>
<dbReference type="SUPFAM" id="SSF51366">
    <property type="entry name" value="Ribulose-phoshate binding barrel"/>
    <property type="match status" value="1"/>
</dbReference>
<proteinExistence type="inferred from homology"/>
<comment type="similarity">
    <text evidence="1 6">Belongs to the HisA/HisF family.</text>
</comment>
<dbReference type="GO" id="GO:0000162">
    <property type="term" value="P:L-tryptophan biosynthetic process"/>
    <property type="evidence" value="ECO:0007669"/>
    <property type="project" value="TreeGrafter"/>
</dbReference>
<dbReference type="EMBL" id="JACOPF010000001">
    <property type="protein sequence ID" value="MBC5688479.1"/>
    <property type="molecule type" value="Genomic_DNA"/>
</dbReference>
<evidence type="ECO:0000256" key="6">
    <source>
        <dbReference type="RuleBase" id="RU003657"/>
    </source>
</evidence>
<comment type="caution">
    <text evidence="7">The sequence shown here is derived from an EMBL/GenBank/DDBJ whole genome shotgun (WGS) entry which is preliminary data.</text>
</comment>
<keyword evidence="8" id="KW-1185">Reference proteome</keyword>
<evidence type="ECO:0000313" key="8">
    <source>
        <dbReference type="Proteomes" id="UP000652477"/>
    </source>
</evidence>
<organism evidence="7 8">
    <name type="scientific">Mediterraneibacter hominis</name>
    <dbReference type="NCBI Taxonomy" id="2763054"/>
    <lineage>
        <taxon>Bacteria</taxon>
        <taxon>Bacillati</taxon>
        <taxon>Bacillota</taxon>
        <taxon>Clostridia</taxon>
        <taxon>Lachnospirales</taxon>
        <taxon>Lachnospiraceae</taxon>
        <taxon>Mediterraneibacter</taxon>
    </lineage>
</organism>
<accession>A0A923LI68</accession>
<dbReference type="InterPro" id="IPR011858">
    <property type="entry name" value="His6/HISN3"/>
</dbReference>
<evidence type="ECO:0000256" key="1">
    <source>
        <dbReference type="ARBA" id="ARBA00009667"/>
    </source>
</evidence>
<evidence type="ECO:0000256" key="5">
    <source>
        <dbReference type="ARBA" id="ARBA00029440"/>
    </source>
</evidence>
<dbReference type="InterPro" id="IPR011060">
    <property type="entry name" value="RibuloseP-bd_barrel"/>
</dbReference>
<dbReference type="InterPro" id="IPR006062">
    <property type="entry name" value="His_biosynth"/>
</dbReference>
<dbReference type="InterPro" id="IPR044524">
    <property type="entry name" value="Isoase_HisA-like"/>
</dbReference>
<evidence type="ECO:0000256" key="4">
    <source>
        <dbReference type="ARBA" id="ARBA00023235"/>
    </source>
</evidence>
<dbReference type="GO" id="GO:0005737">
    <property type="term" value="C:cytoplasm"/>
    <property type="evidence" value="ECO:0007669"/>
    <property type="project" value="TreeGrafter"/>
</dbReference>